<dbReference type="PANTHER" id="PTHR43574">
    <property type="entry name" value="EPIMERASE-RELATED"/>
    <property type="match status" value="1"/>
</dbReference>
<dbReference type="EMBL" id="JAKGBZ010000018">
    <property type="protein sequence ID" value="MCF3947165.1"/>
    <property type="molecule type" value="Genomic_DNA"/>
</dbReference>
<evidence type="ECO:0000313" key="2">
    <source>
        <dbReference type="EMBL" id="MCF3947165.1"/>
    </source>
</evidence>
<keyword evidence="3" id="KW-1185">Reference proteome</keyword>
<accession>A0ABS9DYD6</accession>
<comment type="caution">
    <text evidence="2">The sequence shown here is derived from an EMBL/GenBank/DDBJ whole genome shotgun (WGS) entry which is preliminary data.</text>
</comment>
<protein>
    <submittedName>
        <fullName evidence="2">SDR family NAD(P)-dependent oxidoreductase</fullName>
    </submittedName>
</protein>
<evidence type="ECO:0000313" key="3">
    <source>
        <dbReference type="Proteomes" id="UP001521209"/>
    </source>
</evidence>
<dbReference type="Proteomes" id="UP001521209">
    <property type="component" value="Unassembled WGS sequence"/>
</dbReference>
<keyword evidence="1" id="KW-0520">NAD</keyword>
<organism evidence="2 3">
    <name type="scientific">Acidiphilium iwatense</name>
    <dbReference type="NCBI Taxonomy" id="768198"/>
    <lineage>
        <taxon>Bacteria</taxon>
        <taxon>Pseudomonadati</taxon>
        <taxon>Pseudomonadota</taxon>
        <taxon>Alphaproteobacteria</taxon>
        <taxon>Acetobacterales</taxon>
        <taxon>Acidocellaceae</taxon>
        <taxon>Acidiphilium</taxon>
    </lineage>
</organism>
<proteinExistence type="predicted"/>
<dbReference type="SUPFAM" id="SSF51735">
    <property type="entry name" value="NAD(P)-binding Rossmann-fold domains"/>
    <property type="match status" value="1"/>
</dbReference>
<reference evidence="2 3" key="1">
    <citation type="submission" date="2022-01" db="EMBL/GenBank/DDBJ databases">
        <authorList>
            <person name="Won M."/>
            <person name="Kim S.-J."/>
            <person name="Kwon S.-W."/>
        </authorList>
    </citation>
    <scope>NUCLEOTIDE SEQUENCE [LARGE SCALE GENOMIC DNA]</scope>
    <source>
        <strain evidence="2 3">KCTC 23505</strain>
    </source>
</reference>
<dbReference type="Gene3D" id="3.40.50.720">
    <property type="entry name" value="NAD(P)-binding Rossmann-like Domain"/>
    <property type="match status" value="1"/>
</dbReference>
<gene>
    <name evidence="2" type="ORF">L2A60_10800</name>
</gene>
<dbReference type="RefSeq" id="WP_235704394.1">
    <property type="nucleotide sequence ID" value="NZ_JAKGBZ010000018.1"/>
</dbReference>
<evidence type="ECO:0000256" key="1">
    <source>
        <dbReference type="ARBA" id="ARBA00023027"/>
    </source>
</evidence>
<sequence length="284" mass="29493">MTDRLVIAGLGYAGAAVAVAAREAGMDVVATARDPATRRVPAGVALVAFDAAQAAIAAATHILVTAAPGEGGDPVLARYRAAIGAAERLRWIGYCSTTGVYGDRQGGAVDEDSAAAPGSDRTRRRVAAERDWASFGDRCAVDIIRLAGIYGPGRSAFDDLRAGAARRIDRPGHKFSRIHVTDIALGVMAAMAAATSGVRVLNFADDVPAPSAEVIAHAASLLGIAPPPLVSFEAAKQTMTPMALSFWRENRVVLNRKTKTALGISWRYPSYREGLAAILAGAGS</sequence>
<dbReference type="InterPro" id="IPR036291">
    <property type="entry name" value="NAD(P)-bd_dom_sf"/>
</dbReference>
<name>A0ABS9DYD6_9PROT</name>